<feature type="binding site" evidence="5">
    <location>
        <position position="146"/>
    </location>
    <ligand>
        <name>a divalent metal cation</name>
        <dbReference type="ChEBI" id="CHEBI:60240"/>
    </ligand>
</feature>
<comment type="cofactor">
    <cofactor evidence="5">
        <name>Mg(2+)</name>
        <dbReference type="ChEBI" id="CHEBI:18420"/>
    </cofactor>
    <cofactor evidence="5">
        <name>Mn(2+)</name>
        <dbReference type="ChEBI" id="CHEBI:29035"/>
    </cofactor>
    <text evidence="5">Divalent metal cations. Prefers magnesium or manganese.</text>
</comment>
<feature type="active site" description="Proton donor" evidence="3">
    <location>
        <position position="48"/>
    </location>
</feature>
<dbReference type="PANTHER" id="PTHR43237">
    <property type="entry name" value="NADP-DEPENDENT MALIC ENZYME"/>
    <property type="match status" value="1"/>
</dbReference>
<dbReference type="InterPro" id="IPR046346">
    <property type="entry name" value="Aminoacid_DH-like_N_sf"/>
</dbReference>
<evidence type="ECO:0000313" key="8">
    <source>
        <dbReference type="Proteomes" id="UP000516320"/>
    </source>
</evidence>
<evidence type="ECO:0000256" key="2">
    <source>
        <dbReference type="ARBA" id="ARBA00023002"/>
    </source>
</evidence>
<dbReference type="CDD" id="cd05311">
    <property type="entry name" value="NAD_bind_2_malic_enz"/>
    <property type="match status" value="1"/>
</dbReference>
<dbReference type="InterPro" id="IPR051674">
    <property type="entry name" value="Malate_Decarboxylase"/>
</dbReference>
<evidence type="ECO:0000256" key="3">
    <source>
        <dbReference type="PIRSR" id="PIRSR000106-1"/>
    </source>
</evidence>
<dbReference type="AlphaFoldDB" id="A0A7H0SL50"/>
<dbReference type="InterPro" id="IPR045213">
    <property type="entry name" value="Malic_NAD-bd_bact_type"/>
</dbReference>
<dbReference type="InterPro" id="IPR012301">
    <property type="entry name" value="Malic_N_dom"/>
</dbReference>
<keyword evidence="8" id="KW-1185">Reference proteome</keyword>
<feature type="binding site" evidence="5">
    <location>
        <position position="145"/>
    </location>
    <ligand>
        <name>a divalent metal cation</name>
        <dbReference type="ChEBI" id="CHEBI:60240"/>
    </ligand>
</feature>
<organism evidence="7 8">
    <name type="scientific">Corynebacterium poyangense</name>
    <dbReference type="NCBI Taxonomy" id="2684405"/>
    <lineage>
        <taxon>Bacteria</taxon>
        <taxon>Bacillati</taxon>
        <taxon>Actinomycetota</taxon>
        <taxon>Actinomycetes</taxon>
        <taxon>Mycobacteriales</taxon>
        <taxon>Corynebacteriaceae</taxon>
        <taxon>Corynebacterium</taxon>
    </lineage>
</organism>
<accession>A0A7H0SL50</accession>
<dbReference type="Proteomes" id="UP000516320">
    <property type="component" value="Chromosome"/>
</dbReference>
<evidence type="ECO:0000313" key="7">
    <source>
        <dbReference type="EMBL" id="QNQ89275.1"/>
    </source>
</evidence>
<keyword evidence="5" id="KW-0479">Metal-binding</keyword>
<dbReference type="InterPro" id="IPR012302">
    <property type="entry name" value="Malic_NAD-bd"/>
</dbReference>
<dbReference type="InterPro" id="IPR001891">
    <property type="entry name" value="Malic_OxRdtase"/>
</dbReference>
<dbReference type="GO" id="GO:0004470">
    <property type="term" value="F:malic enzyme activity"/>
    <property type="evidence" value="ECO:0007669"/>
    <property type="project" value="InterPro"/>
</dbReference>
<dbReference type="SMART" id="SM01274">
    <property type="entry name" value="malic"/>
    <property type="match status" value="1"/>
</dbReference>
<reference evidence="7 8" key="1">
    <citation type="submission" date="2019-12" db="EMBL/GenBank/DDBJ databases">
        <title>Corynebacterium sp. nov., isolated from feces of the Anser Albifrons in China.</title>
        <authorList>
            <person name="Liu Q."/>
        </authorList>
    </citation>
    <scope>NUCLEOTIDE SEQUENCE [LARGE SCALE GENOMIC DNA]</scope>
    <source>
        <strain evidence="7 8">4H37-19</strain>
    </source>
</reference>
<dbReference type="Gene3D" id="3.40.50.720">
    <property type="entry name" value="NAD(P)-binding Rossmann-like Domain"/>
    <property type="match status" value="1"/>
</dbReference>
<dbReference type="RefSeq" id="WP_187974730.1">
    <property type="nucleotide sequence ID" value="NZ_CP046884.1"/>
</dbReference>
<evidence type="ECO:0000256" key="1">
    <source>
        <dbReference type="ARBA" id="ARBA00008785"/>
    </source>
</evidence>
<dbReference type="SUPFAM" id="SSF53223">
    <property type="entry name" value="Aminoacid dehydrogenase-like, N-terminal domain"/>
    <property type="match status" value="1"/>
</dbReference>
<feature type="compositionally biased region" description="Basic and acidic residues" evidence="6">
    <location>
        <begin position="1"/>
        <end position="13"/>
    </location>
</feature>
<dbReference type="Gene3D" id="3.40.50.10380">
    <property type="entry name" value="Malic enzyme, N-terminal domain"/>
    <property type="match status" value="1"/>
</dbReference>
<feature type="active site" description="Proton acceptor" evidence="3">
    <location>
        <position position="103"/>
    </location>
</feature>
<dbReference type="SMART" id="SM00919">
    <property type="entry name" value="Malic_M"/>
    <property type="match status" value="1"/>
</dbReference>
<dbReference type="Pfam" id="PF03949">
    <property type="entry name" value="Malic_M"/>
    <property type="match status" value="1"/>
</dbReference>
<gene>
    <name evidence="7" type="ORF">GP475_00480</name>
</gene>
<protein>
    <submittedName>
        <fullName evidence="7">NAD-dependent malic enzyme</fullName>
    </submittedName>
</protein>
<dbReference type="KEGG" id="cpoy:GP475_00480"/>
<dbReference type="PIRSF" id="PIRSF000106">
    <property type="entry name" value="ME"/>
    <property type="match status" value="1"/>
</dbReference>
<sequence length="396" mass="41650">MSLSNERKLEHQPAHLSDQEIFDAHEGGKLTIASSRPLRSVRDLSLAYTPGVARVCQEVQHTPAASLRLTGRGRTVAIISDGSAVLGLGNIGPLAALPVMEGKAQLFSAFADLNAVPVVLDVHDADSLVDTIKAMAPSFGAINLEDIAAPTCFEVERRLIEELDIPVMHDDQHGTAIVITAALHNACRLLNRDLTRLKVVISGAGAAGVACAKMLHEAGISDITVLDSRGIIHSGRDNLNPVKQDLLKITNPRGISGGVAEALRGADAFIGLSRGHVSEQELAGMAAEPILFSLANPDPEIAPELAYRYGAVVATGRSDLPNQINNVLAFPGIFHGALAAHATAITPEMKLAASRAIAEIAAERLDAEYLIPSPLDGRVAPAVSEAVRMAAARQNP</sequence>
<feature type="binding site" evidence="4">
    <location>
        <position position="296"/>
    </location>
    <ligand>
        <name>(S)-malate</name>
        <dbReference type="ChEBI" id="CHEBI:15589"/>
    </ligand>
</feature>
<dbReference type="EMBL" id="CP046884">
    <property type="protein sequence ID" value="QNQ89275.1"/>
    <property type="molecule type" value="Genomic_DNA"/>
</dbReference>
<feature type="binding site" evidence="5">
    <location>
        <position position="171"/>
    </location>
    <ligand>
        <name>a divalent metal cation</name>
        <dbReference type="ChEBI" id="CHEBI:60240"/>
    </ligand>
</feature>
<dbReference type="GO" id="GO:0051287">
    <property type="term" value="F:NAD binding"/>
    <property type="evidence" value="ECO:0007669"/>
    <property type="project" value="InterPro"/>
</dbReference>
<feature type="region of interest" description="Disordered" evidence="6">
    <location>
        <begin position="1"/>
        <end position="20"/>
    </location>
</feature>
<evidence type="ECO:0000256" key="6">
    <source>
        <dbReference type="SAM" id="MobiDB-lite"/>
    </source>
</evidence>
<keyword evidence="2" id="KW-0560">Oxidoreductase</keyword>
<dbReference type="GO" id="GO:0016616">
    <property type="term" value="F:oxidoreductase activity, acting on the CH-OH group of donors, NAD or NADP as acceptor"/>
    <property type="evidence" value="ECO:0007669"/>
    <property type="project" value="InterPro"/>
</dbReference>
<dbReference type="Pfam" id="PF00390">
    <property type="entry name" value="malic"/>
    <property type="match status" value="1"/>
</dbReference>
<feature type="binding site" evidence="4">
    <location>
        <position position="325"/>
    </location>
    <ligand>
        <name>(S)-malate</name>
        <dbReference type="ChEBI" id="CHEBI:15589"/>
    </ligand>
</feature>
<dbReference type="PANTHER" id="PTHR43237:SF4">
    <property type="entry name" value="NADP-DEPENDENT MALIC ENZYME"/>
    <property type="match status" value="1"/>
</dbReference>
<name>A0A7H0SL50_9CORY</name>
<dbReference type="GO" id="GO:0046872">
    <property type="term" value="F:metal ion binding"/>
    <property type="evidence" value="ECO:0007669"/>
    <property type="project" value="UniProtKB-KW"/>
</dbReference>
<dbReference type="SUPFAM" id="SSF51735">
    <property type="entry name" value="NAD(P)-binding Rossmann-fold domains"/>
    <property type="match status" value="1"/>
</dbReference>
<dbReference type="InterPro" id="IPR036291">
    <property type="entry name" value="NAD(P)-bd_dom_sf"/>
</dbReference>
<evidence type="ECO:0000256" key="5">
    <source>
        <dbReference type="PIRSR" id="PIRSR000106-3"/>
    </source>
</evidence>
<dbReference type="InterPro" id="IPR037062">
    <property type="entry name" value="Malic_N_dom_sf"/>
</dbReference>
<comment type="similarity">
    <text evidence="1">Belongs to the malic enzymes family.</text>
</comment>
<proteinExistence type="inferred from homology"/>
<evidence type="ECO:0000256" key="4">
    <source>
        <dbReference type="PIRSR" id="PIRSR000106-2"/>
    </source>
</evidence>